<dbReference type="Pfam" id="PF00106">
    <property type="entry name" value="adh_short"/>
    <property type="match status" value="1"/>
</dbReference>
<dbReference type="Proteomes" id="UP000283895">
    <property type="component" value="Unassembled WGS sequence"/>
</dbReference>
<evidence type="ECO:0000256" key="2">
    <source>
        <dbReference type="ARBA" id="ARBA00023002"/>
    </source>
</evidence>
<keyword evidence="5" id="KW-1185">Reference proteome</keyword>
<accession>A0A423V9P6</accession>
<dbReference type="CDD" id="cd05233">
    <property type="entry name" value="SDR_c"/>
    <property type="match status" value="1"/>
</dbReference>
<dbReference type="EMBL" id="LKEA01000092">
    <property type="protein sequence ID" value="ROV87575.1"/>
    <property type="molecule type" value="Genomic_DNA"/>
</dbReference>
<evidence type="ECO:0000313" key="5">
    <source>
        <dbReference type="Proteomes" id="UP000283895"/>
    </source>
</evidence>
<dbReference type="InterPro" id="IPR002347">
    <property type="entry name" value="SDR_fam"/>
</dbReference>
<dbReference type="SUPFAM" id="SSF51735">
    <property type="entry name" value="NAD(P)-binding Rossmann-fold domains"/>
    <property type="match status" value="1"/>
</dbReference>
<dbReference type="SMART" id="SM00822">
    <property type="entry name" value="PKS_KR"/>
    <property type="match status" value="1"/>
</dbReference>
<dbReference type="GO" id="GO:0016491">
    <property type="term" value="F:oxidoreductase activity"/>
    <property type="evidence" value="ECO:0007669"/>
    <property type="project" value="UniProtKB-KW"/>
</dbReference>
<sequence>MISPEVYPNLHFPVCGRPYLQPPPHGTTILTRPFLPWPEISAKGNTIVIIGSGSGIGRQTAISFAKAGAARIVLLGRREQKLKETASLVASFSSATEIVVRTVDTTDFETLKTVAAQVGTRNVLIVASVHASAISTLASTDVDKWWQGFETNVKGLLLAIKTFLPTANETDSAVLALTSQTTAFPTFMGPGMSGYNASKIAQIKVIEYLAAEQPTLYVASAHPGICDREVLAKSGAKPDQAPLDQIELPGDFLVWMSSPEAAFLKGWSVTAN</sequence>
<evidence type="ECO:0000256" key="1">
    <source>
        <dbReference type="ARBA" id="ARBA00006484"/>
    </source>
</evidence>
<dbReference type="Gene3D" id="3.40.50.720">
    <property type="entry name" value="NAD(P)-binding Rossmann-like Domain"/>
    <property type="match status" value="1"/>
</dbReference>
<dbReference type="STRING" id="356882.A0A423V9P6"/>
<proteinExistence type="inferred from homology"/>
<comment type="caution">
    <text evidence="4">The sequence shown here is derived from an EMBL/GenBank/DDBJ whole genome shotgun (WGS) entry which is preliminary data.</text>
</comment>
<dbReference type="PANTHER" id="PTHR44196:SF1">
    <property type="entry name" value="DEHYDROGENASE_REDUCTASE SDR FAMILY MEMBER 7B"/>
    <property type="match status" value="1"/>
</dbReference>
<keyword evidence="2" id="KW-0560">Oxidoreductase</keyword>
<reference evidence="4 5" key="1">
    <citation type="submission" date="2015-09" db="EMBL/GenBank/DDBJ databases">
        <title>Host preference determinants of Valsa canker pathogens revealed by comparative genomics.</title>
        <authorList>
            <person name="Yin Z."/>
            <person name="Huang L."/>
        </authorList>
    </citation>
    <scope>NUCLEOTIDE SEQUENCE [LARGE SCALE GENOMIC DNA]</scope>
    <source>
        <strain evidence="4 5">03-1</strain>
    </source>
</reference>
<dbReference type="AlphaFoldDB" id="A0A423V9P6"/>
<evidence type="ECO:0000313" key="4">
    <source>
        <dbReference type="EMBL" id="ROV87575.1"/>
    </source>
</evidence>
<name>A0A423V9P6_9PEZI</name>
<dbReference type="OrthoDB" id="1933717at2759"/>
<gene>
    <name evidence="4" type="ORF">VMCG_10599</name>
</gene>
<dbReference type="InterPro" id="IPR036291">
    <property type="entry name" value="NAD(P)-bd_dom_sf"/>
</dbReference>
<evidence type="ECO:0000259" key="3">
    <source>
        <dbReference type="SMART" id="SM00822"/>
    </source>
</evidence>
<feature type="domain" description="Ketoreductase" evidence="3">
    <location>
        <begin position="45"/>
        <end position="228"/>
    </location>
</feature>
<dbReference type="InterPro" id="IPR057326">
    <property type="entry name" value="KR_dom"/>
</dbReference>
<dbReference type="GO" id="GO:0016020">
    <property type="term" value="C:membrane"/>
    <property type="evidence" value="ECO:0007669"/>
    <property type="project" value="TreeGrafter"/>
</dbReference>
<comment type="similarity">
    <text evidence="1">Belongs to the short-chain dehydrogenases/reductases (SDR) family.</text>
</comment>
<protein>
    <recommendedName>
        <fullName evidence="3">Ketoreductase domain-containing protein</fullName>
    </recommendedName>
</protein>
<dbReference type="PANTHER" id="PTHR44196">
    <property type="entry name" value="DEHYDROGENASE/REDUCTASE SDR FAMILY MEMBER 7B"/>
    <property type="match status" value="1"/>
</dbReference>
<organism evidence="4 5">
    <name type="scientific">Cytospora schulzeri</name>
    <dbReference type="NCBI Taxonomy" id="448051"/>
    <lineage>
        <taxon>Eukaryota</taxon>
        <taxon>Fungi</taxon>
        <taxon>Dikarya</taxon>
        <taxon>Ascomycota</taxon>
        <taxon>Pezizomycotina</taxon>
        <taxon>Sordariomycetes</taxon>
        <taxon>Sordariomycetidae</taxon>
        <taxon>Diaporthales</taxon>
        <taxon>Cytosporaceae</taxon>
        <taxon>Cytospora</taxon>
    </lineage>
</organism>